<dbReference type="Proteomes" id="UP000601223">
    <property type="component" value="Unassembled WGS sequence"/>
</dbReference>
<evidence type="ECO:0000313" key="1">
    <source>
        <dbReference type="EMBL" id="GIF83068.1"/>
    </source>
</evidence>
<reference evidence="1 2" key="1">
    <citation type="submission" date="2021-01" db="EMBL/GenBank/DDBJ databases">
        <title>Whole genome shotgun sequence of Catellatospora bangladeshensis NBRC 107357.</title>
        <authorList>
            <person name="Komaki H."/>
            <person name="Tamura T."/>
        </authorList>
    </citation>
    <scope>NUCLEOTIDE SEQUENCE [LARGE SCALE GENOMIC DNA]</scope>
    <source>
        <strain evidence="1 2">NBRC 107357</strain>
    </source>
</reference>
<dbReference type="EMBL" id="BONF01000026">
    <property type="protein sequence ID" value="GIF83068.1"/>
    <property type="molecule type" value="Genomic_DNA"/>
</dbReference>
<sequence>MAEQHSHNPIIDLDDPPVKSPDGCVDPTMWQLAREVFTGHPRNAAGECTACPRWKACTGRALAREGLATALGATVKNSPYWIAYADLRGSKHAKARAKNVD</sequence>
<comment type="caution">
    <text evidence="1">The sequence shown here is derived from an EMBL/GenBank/DDBJ whole genome shotgun (WGS) entry which is preliminary data.</text>
</comment>
<gene>
    <name evidence="1" type="ORF">Cba03nite_44170</name>
</gene>
<evidence type="ECO:0000313" key="2">
    <source>
        <dbReference type="Proteomes" id="UP000601223"/>
    </source>
</evidence>
<keyword evidence="2" id="KW-1185">Reference proteome</keyword>
<protein>
    <submittedName>
        <fullName evidence="1">Uncharacterized protein</fullName>
    </submittedName>
</protein>
<organism evidence="1 2">
    <name type="scientific">Catellatospora bangladeshensis</name>
    <dbReference type="NCBI Taxonomy" id="310355"/>
    <lineage>
        <taxon>Bacteria</taxon>
        <taxon>Bacillati</taxon>
        <taxon>Actinomycetota</taxon>
        <taxon>Actinomycetes</taxon>
        <taxon>Micromonosporales</taxon>
        <taxon>Micromonosporaceae</taxon>
        <taxon>Catellatospora</taxon>
    </lineage>
</organism>
<name>A0A8J3NKJ3_9ACTN</name>
<accession>A0A8J3NKJ3</accession>
<proteinExistence type="predicted"/>
<dbReference type="AlphaFoldDB" id="A0A8J3NKJ3"/>
<dbReference type="RefSeq" id="WP_203749308.1">
    <property type="nucleotide sequence ID" value="NZ_BONF01000026.1"/>
</dbReference>